<organism evidence="1">
    <name type="scientific">Thermomicrobium roseum</name>
    <dbReference type="NCBI Taxonomy" id="500"/>
    <lineage>
        <taxon>Bacteria</taxon>
        <taxon>Pseudomonadati</taxon>
        <taxon>Thermomicrobiota</taxon>
        <taxon>Thermomicrobia</taxon>
        <taxon>Thermomicrobiales</taxon>
        <taxon>Thermomicrobiaceae</taxon>
        <taxon>Thermomicrobium</taxon>
    </lineage>
</organism>
<protein>
    <recommendedName>
        <fullName evidence="2">Lipoprotein</fullName>
    </recommendedName>
</protein>
<evidence type="ECO:0000313" key="1">
    <source>
        <dbReference type="EMBL" id="HEF64441.1"/>
    </source>
</evidence>
<sequence length="471" mass="50356">MSRLLRALVPVLLLTAACRGLSSTPTGGTVPATVVPTVRLTEAATLPPLPTPSVPVDLPVSCTLDGTLDGLASFLSALSRGDVGRLRGFLTSPTSLAVESRTFAVVPREPEALGTGLYAERPEAFLDWVERRAAQRERWSVLEFVRFLPVDERRILVAAALLREADDLMAKPMLGMIEFDCTEHVVISVVAGAVGAEALPASPEGLLVEALQQRPLRPPAAEQPCPRSSWAFGSVVGEGPVYLGLGPDAVVNLGDRNATSGQTIHTELQVAASERGPILVRLFHLPEVVPLAVDGQPALFIEPDRTRERSRSVELQVEQPGCYVLQADGVTWQTQLVFEAVPDALAALAPNLAAVTFPAELRVVSALRESSETVRVGLVGPTLVARLSISVAGPGGPTAGPEAQCVQVSERVQLCWVPHPVWGWPQTAVWDDGMRRYQLVVLAGNRDAWSEEELLELVRQVSMGGEEPGPP</sequence>
<dbReference type="EMBL" id="DSJL01000006">
    <property type="protein sequence ID" value="HEF64441.1"/>
    <property type="molecule type" value="Genomic_DNA"/>
</dbReference>
<gene>
    <name evidence="1" type="ORF">ENP47_02360</name>
</gene>
<evidence type="ECO:0008006" key="2">
    <source>
        <dbReference type="Google" id="ProtNLM"/>
    </source>
</evidence>
<dbReference type="AlphaFoldDB" id="A0A7C2B6D5"/>
<proteinExistence type="predicted"/>
<accession>A0A7C2B6D5</accession>
<reference evidence="1" key="1">
    <citation type="journal article" date="2020" name="mSystems">
        <title>Genome- and Community-Level Interaction Insights into Carbon Utilization and Element Cycling Functions of Hydrothermarchaeota in Hydrothermal Sediment.</title>
        <authorList>
            <person name="Zhou Z."/>
            <person name="Liu Y."/>
            <person name="Xu W."/>
            <person name="Pan J."/>
            <person name="Luo Z.H."/>
            <person name="Li M."/>
        </authorList>
    </citation>
    <scope>NUCLEOTIDE SEQUENCE [LARGE SCALE GENOMIC DNA]</scope>
    <source>
        <strain evidence="1">SpSt-222</strain>
    </source>
</reference>
<name>A0A7C2B6D5_THERO</name>
<dbReference type="PROSITE" id="PS51257">
    <property type="entry name" value="PROKAR_LIPOPROTEIN"/>
    <property type="match status" value="1"/>
</dbReference>
<comment type="caution">
    <text evidence="1">The sequence shown here is derived from an EMBL/GenBank/DDBJ whole genome shotgun (WGS) entry which is preliminary data.</text>
</comment>